<keyword evidence="4" id="KW-1185">Reference proteome</keyword>
<keyword evidence="1" id="KW-0472">Membrane</keyword>
<evidence type="ECO:0000313" key="4">
    <source>
        <dbReference type="Proteomes" id="UP000198802"/>
    </source>
</evidence>
<protein>
    <recommendedName>
        <fullName evidence="5">DUF916 domain-containing protein</fullName>
    </recommendedName>
</protein>
<reference evidence="4" key="1">
    <citation type="submission" date="2015-11" db="EMBL/GenBank/DDBJ databases">
        <authorList>
            <person name="Varghese N."/>
        </authorList>
    </citation>
    <scope>NUCLEOTIDE SEQUENCE [LARGE SCALE GENOMIC DNA]</scope>
    <source>
        <strain evidence="4">DSM 45899</strain>
    </source>
</reference>
<keyword evidence="2" id="KW-0732">Signal</keyword>
<feature type="chain" id="PRO_5006626510" description="DUF916 domain-containing protein" evidence="2">
    <location>
        <begin position="42"/>
        <end position="351"/>
    </location>
</feature>
<feature type="signal peptide" evidence="2">
    <location>
        <begin position="1"/>
        <end position="41"/>
    </location>
</feature>
<dbReference type="AlphaFoldDB" id="A0A0S4QVD9"/>
<keyword evidence="1" id="KW-1133">Transmembrane helix</keyword>
<evidence type="ECO:0000313" key="3">
    <source>
        <dbReference type="EMBL" id="CUU59675.1"/>
    </source>
</evidence>
<keyword evidence="1" id="KW-0812">Transmembrane</keyword>
<sequence>MVTCQIHERRRARTGRVARILVVLGCLLGQLALAGAGPAAAAPSPAAPAPTAPAPAFGLSVSPTRMVVSPEQIDGRHEFTVTNRGRDPLDLAVSHTGFSADHEGNVRFLREETPYSAMSWVKVQPERFRLAPGARQVVTVRITVPPRPEPGDHHVAILFMVPAQGREQIRLNRGIGAPIYITVPGPVDDTVKITRLAMPSFSPGGPIRISATFRNTGTVHRDFRGEKGRLRLRVGGGTVTLPDFTVPRGETRNVSVQWNDPPAMCRCRAELAFPSRDGSMQRAAASVTIFPVVRATVVLVGLVLLGLVGLFGRRFYRRRVTAAAQVLRRQEDAESAIAAGKSAMPDTTDGR</sequence>
<proteinExistence type="predicted"/>
<evidence type="ECO:0008006" key="5">
    <source>
        <dbReference type="Google" id="ProtNLM"/>
    </source>
</evidence>
<feature type="transmembrane region" description="Helical" evidence="1">
    <location>
        <begin position="289"/>
        <end position="311"/>
    </location>
</feature>
<accession>A0A0S4QVD9</accession>
<dbReference type="EMBL" id="FAOZ01000030">
    <property type="protein sequence ID" value="CUU59675.1"/>
    <property type="molecule type" value="Genomic_DNA"/>
</dbReference>
<evidence type="ECO:0000256" key="1">
    <source>
        <dbReference type="SAM" id="Phobius"/>
    </source>
</evidence>
<organism evidence="3 4">
    <name type="scientific">Parafrankia irregularis</name>
    <dbReference type="NCBI Taxonomy" id="795642"/>
    <lineage>
        <taxon>Bacteria</taxon>
        <taxon>Bacillati</taxon>
        <taxon>Actinomycetota</taxon>
        <taxon>Actinomycetes</taxon>
        <taxon>Frankiales</taxon>
        <taxon>Frankiaceae</taxon>
        <taxon>Parafrankia</taxon>
    </lineage>
</organism>
<dbReference type="Proteomes" id="UP000198802">
    <property type="component" value="Unassembled WGS sequence"/>
</dbReference>
<gene>
    <name evidence="3" type="ORF">Ga0074812_13055</name>
</gene>
<name>A0A0S4QVD9_9ACTN</name>
<evidence type="ECO:0000256" key="2">
    <source>
        <dbReference type="SAM" id="SignalP"/>
    </source>
</evidence>